<protein>
    <submittedName>
        <fullName evidence="4">Uncharacterized protein</fullName>
    </submittedName>
</protein>
<gene>
    <name evidence="4" type="ORF">YP76_03825</name>
</gene>
<evidence type="ECO:0000313" key="5">
    <source>
        <dbReference type="Proteomes" id="UP000033874"/>
    </source>
</evidence>
<accession>A0A0M3AUE1</accession>
<dbReference type="STRING" id="56193.YP76_03825"/>
<dbReference type="PATRIC" id="fig|56193.3.peg.783"/>
<dbReference type="InterPro" id="IPR046918">
    <property type="entry name" value="ABC-3C_CTD2"/>
</dbReference>
<keyword evidence="5" id="KW-1185">Reference proteome</keyword>
<reference evidence="4 5" key="1">
    <citation type="submission" date="2015-04" db="EMBL/GenBank/DDBJ databases">
        <title>Genome sequence of aromatic hydrocarbons-degrading Sphingobium chungbukense DJ77.</title>
        <authorList>
            <person name="Kim Y.-C."/>
            <person name="Chae J.-C."/>
        </authorList>
    </citation>
    <scope>NUCLEOTIDE SEQUENCE [LARGE SCALE GENOMIC DNA]</scope>
    <source>
        <strain evidence="4 5">DJ77</strain>
    </source>
</reference>
<feature type="domain" description="ABC-three component systems C-terminal" evidence="3">
    <location>
        <begin position="513"/>
        <end position="685"/>
    </location>
</feature>
<dbReference type="Pfam" id="PF01266">
    <property type="entry name" value="DAO"/>
    <property type="match status" value="1"/>
</dbReference>
<evidence type="ECO:0000313" key="4">
    <source>
        <dbReference type="EMBL" id="KKW93802.1"/>
    </source>
</evidence>
<dbReference type="Pfam" id="PF20278">
    <property type="entry name" value="CTD2"/>
    <property type="match status" value="1"/>
</dbReference>
<keyword evidence="1" id="KW-0560">Oxidoreductase</keyword>
<evidence type="ECO:0000259" key="3">
    <source>
        <dbReference type="Pfam" id="PF20278"/>
    </source>
</evidence>
<dbReference type="RefSeq" id="WP_046762240.1">
    <property type="nucleotide sequence ID" value="NZ_LBIC01000001.1"/>
</dbReference>
<sequence length="696" mass="75419">MAKAVLPFADWIDCARDPCDPNQERLYFLGTFDRRITFYSQQVRALRLAHALDQTGAILPSHTVAVVGAGAAGVTIAMALALMGHDVTLYDPADDILHLQSGSDRLLHPHIYEWPRVGSLDNQAGLPILDWTAGSGAQVCAALQQSFGSALGRLSAKLRFKHRHRLERLERHNGDWRLTLKHEGTDVLRIKQHVVLCIGFGAERECGGVIPTDYWKQNAIGTNANEPEAPAKYLVSGNGDGGLTELLRLLITNFEHVAFTRSFLGMFSGNALREAADISFEGAAVGDDLEASFQLHLRPVLEENGILDRLAPLLRHDRHVTVNSSGPLYAAAKASQLNQCMVFALLETAKQANLPVVRSLGHMDNVEPGAGGGMTAVGIANGGSPVTTVFKHVIARHGPAKAARYEAADAFYAAHEAYMETLLKAHPDFADPPELAPETYDRFSLLAIDALYDPASRAGALASFHQQQATIHLEIDAAANVVVERGDVRLSEIADQAELVPEQMTVHLDLAPGKLAIAKDLVRLSRASNGRVRLQTQSAHQVEWLKLSDQITSAIAAPSRYRSHELYVPALGVAIDACLGRLLHNRLEQIFQSGNCPTIGDVDATILSHVSATWANWQSTLEGNETLREHVFRMLAHVDTANPASWSGDHSLLNKLASAMLMMLATHHGRPLTLSAAERGNMTFDTDAIALGTGAS</sequence>
<feature type="domain" description="FAD dependent oxidoreductase" evidence="2">
    <location>
        <begin position="64"/>
        <end position="169"/>
    </location>
</feature>
<dbReference type="GO" id="GO:0016491">
    <property type="term" value="F:oxidoreductase activity"/>
    <property type="evidence" value="ECO:0007669"/>
    <property type="project" value="UniProtKB-KW"/>
</dbReference>
<dbReference type="InterPro" id="IPR036188">
    <property type="entry name" value="FAD/NAD-bd_sf"/>
</dbReference>
<evidence type="ECO:0000256" key="1">
    <source>
        <dbReference type="ARBA" id="ARBA00023002"/>
    </source>
</evidence>
<dbReference type="InterPro" id="IPR006076">
    <property type="entry name" value="FAD-dep_OxRdtase"/>
</dbReference>
<evidence type="ECO:0000259" key="2">
    <source>
        <dbReference type="Pfam" id="PF01266"/>
    </source>
</evidence>
<proteinExistence type="predicted"/>
<organism evidence="4 5">
    <name type="scientific">Sphingobium chungbukense</name>
    <dbReference type="NCBI Taxonomy" id="56193"/>
    <lineage>
        <taxon>Bacteria</taxon>
        <taxon>Pseudomonadati</taxon>
        <taxon>Pseudomonadota</taxon>
        <taxon>Alphaproteobacteria</taxon>
        <taxon>Sphingomonadales</taxon>
        <taxon>Sphingomonadaceae</taxon>
        <taxon>Sphingobium</taxon>
    </lineage>
</organism>
<dbReference type="SUPFAM" id="SSF51905">
    <property type="entry name" value="FAD/NAD(P)-binding domain"/>
    <property type="match status" value="1"/>
</dbReference>
<dbReference type="EMBL" id="LBIC01000001">
    <property type="protein sequence ID" value="KKW93802.1"/>
    <property type="molecule type" value="Genomic_DNA"/>
</dbReference>
<dbReference type="AlphaFoldDB" id="A0A0M3AUE1"/>
<dbReference type="Proteomes" id="UP000033874">
    <property type="component" value="Unassembled WGS sequence"/>
</dbReference>
<comment type="caution">
    <text evidence="4">The sequence shown here is derived from an EMBL/GenBank/DDBJ whole genome shotgun (WGS) entry which is preliminary data.</text>
</comment>
<name>A0A0M3AUE1_9SPHN</name>
<dbReference type="Gene3D" id="3.50.50.60">
    <property type="entry name" value="FAD/NAD(P)-binding domain"/>
    <property type="match status" value="1"/>
</dbReference>